<feature type="region of interest" description="Disordered" evidence="1">
    <location>
        <begin position="76"/>
        <end position="103"/>
    </location>
</feature>
<keyword evidence="3" id="KW-1185">Reference proteome</keyword>
<protein>
    <submittedName>
        <fullName evidence="2">Transcriptional regulator</fullName>
    </submittedName>
</protein>
<feature type="compositionally biased region" description="Pro residues" evidence="1">
    <location>
        <begin position="85"/>
        <end position="95"/>
    </location>
</feature>
<proteinExistence type="predicted"/>
<evidence type="ECO:0000256" key="1">
    <source>
        <dbReference type="SAM" id="MobiDB-lite"/>
    </source>
</evidence>
<evidence type="ECO:0000313" key="2">
    <source>
        <dbReference type="EMBL" id="ACB76418.1"/>
    </source>
</evidence>
<gene>
    <name evidence="2" type="ordered locus">Oter_3138</name>
</gene>
<dbReference type="Proteomes" id="UP000007013">
    <property type="component" value="Chromosome"/>
</dbReference>
<dbReference type="KEGG" id="ote:Oter_3138"/>
<dbReference type="STRING" id="452637.Oter_3138"/>
<dbReference type="AlphaFoldDB" id="B1ZZL5"/>
<accession>B1ZZL5</accession>
<sequence>MLRATGQDEAAAALEHTELARALGVARLATDDVTHEQAVLEQEAERVAQAHTLAELMVPLLAHRLRAELPALNRSSALPAAPTEPSSPPVTPPARGPAGEVPAVADLIESMLLQQNPRGPRRS</sequence>
<dbReference type="EMBL" id="CP001032">
    <property type="protein sequence ID" value="ACB76418.1"/>
    <property type="molecule type" value="Genomic_DNA"/>
</dbReference>
<organism evidence="2 3">
    <name type="scientific">Opitutus terrae (strain DSM 11246 / JCM 15787 / PB90-1)</name>
    <dbReference type="NCBI Taxonomy" id="452637"/>
    <lineage>
        <taxon>Bacteria</taxon>
        <taxon>Pseudomonadati</taxon>
        <taxon>Verrucomicrobiota</taxon>
        <taxon>Opitutia</taxon>
        <taxon>Opitutales</taxon>
        <taxon>Opitutaceae</taxon>
        <taxon>Opitutus</taxon>
    </lineage>
</organism>
<evidence type="ECO:0000313" key="3">
    <source>
        <dbReference type="Proteomes" id="UP000007013"/>
    </source>
</evidence>
<name>B1ZZL5_OPITP</name>
<dbReference type="HOGENOM" id="CLU_2012965_0_0_0"/>
<reference evidence="2 3" key="1">
    <citation type="journal article" date="2011" name="J. Bacteriol.">
        <title>Genome sequence of the verrucomicrobium Opitutus terrae PB90-1, an abundant inhabitant of rice paddy soil ecosystems.</title>
        <authorList>
            <person name="van Passel M.W."/>
            <person name="Kant R."/>
            <person name="Palva A."/>
            <person name="Copeland A."/>
            <person name="Lucas S."/>
            <person name="Lapidus A."/>
            <person name="Glavina del Rio T."/>
            <person name="Pitluck S."/>
            <person name="Goltsman E."/>
            <person name="Clum A."/>
            <person name="Sun H."/>
            <person name="Schmutz J."/>
            <person name="Larimer F.W."/>
            <person name="Land M.L."/>
            <person name="Hauser L."/>
            <person name="Kyrpides N."/>
            <person name="Mikhailova N."/>
            <person name="Richardson P.P."/>
            <person name="Janssen P.H."/>
            <person name="de Vos W.M."/>
            <person name="Smidt H."/>
        </authorList>
    </citation>
    <scope>NUCLEOTIDE SEQUENCE [LARGE SCALE GENOMIC DNA]</scope>
    <source>
        <strain evidence="3">DSM 11246 / JCM 15787 / PB90-1</strain>
    </source>
</reference>